<dbReference type="InterPro" id="IPR007419">
    <property type="entry name" value="BFD-like_2Fe2S-bd_dom"/>
</dbReference>
<dbReference type="CDD" id="cd19946">
    <property type="entry name" value="GlpA-like_Fer2_BFD-like"/>
    <property type="match status" value="1"/>
</dbReference>
<evidence type="ECO:0000313" key="6">
    <source>
        <dbReference type="Proteomes" id="UP000221538"/>
    </source>
</evidence>
<dbReference type="Proteomes" id="UP000221538">
    <property type="component" value="Unassembled WGS sequence"/>
</dbReference>
<protein>
    <submittedName>
        <fullName evidence="5">Opine oxidase subunit A</fullName>
    </submittedName>
</protein>
<proteinExistence type="predicted"/>
<dbReference type="InterPro" id="IPR023753">
    <property type="entry name" value="FAD/NAD-binding_dom"/>
</dbReference>
<accession>A0A292ZH91</accession>
<dbReference type="InterPro" id="IPR017224">
    <property type="entry name" value="Opine_Oxase_asu/HCN_bsu"/>
</dbReference>
<dbReference type="Gene3D" id="3.50.50.60">
    <property type="entry name" value="FAD/NAD(P)-binding domain"/>
    <property type="match status" value="2"/>
</dbReference>
<dbReference type="InterPro" id="IPR041854">
    <property type="entry name" value="BFD-like_2Fe2S-bd_dom_sf"/>
</dbReference>
<feature type="region of interest" description="Disordered" evidence="2">
    <location>
        <begin position="460"/>
        <end position="480"/>
    </location>
</feature>
<feature type="compositionally biased region" description="Polar residues" evidence="2">
    <location>
        <begin position="460"/>
        <end position="469"/>
    </location>
</feature>
<dbReference type="InterPro" id="IPR051691">
    <property type="entry name" value="Metab_Enz_Cyan_OpOx_G3PDH"/>
</dbReference>
<reference evidence="5 6" key="1">
    <citation type="journal article" date="2013" name="Biodegradation">
        <title>Occurrence of 4-tert-butylphenol (4-t-BP) biodegradation in an aquatic sample caused by the presence of Spirodela polyrrhiza and isolation of a 4-t-BP-utilizing bacterium.</title>
        <authorList>
            <person name="Ogata Y."/>
            <person name="Toyama T."/>
            <person name="Yu N."/>
            <person name="Wang X."/>
            <person name="Sei K."/>
            <person name="Ike M."/>
        </authorList>
    </citation>
    <scope>NUCLEOTIDE SEQUENCE [LARGE SCALE GENOMIC DNA]</scope>
    <source>
        <strain evidence="5 6">OMI</strain>
    </source>
</reference>
<dbReference type="GO" id="GO:0016491">
    <property type="term" value="F:oxidoreductase activity"/>
    <property type="evidence" value="ECO:0007669"/>
    <property type="project" value="UniProtKB-KW"/>
</dbReference>
<evidence type="ECO:0000259" key="3">
    <source>
        <dbReference type="Pfam" id="PF04324"/>
    </source>
</evidence>
<evidence type="ECO:0000256" key="1">
    <source>
        <dbReference type="ARBA" id="ARBA00023002"/>
    </source>
</evidence>
<reference evidence="5 6" key="2">
    <citation type="journal article" date="2013" name="Environ. Sci. Technol.">
        <title>The 4-tert-butylphenol-utilizing bacterium Sphingobium fuliginis OMI can degrade bisphenols via phenolic ring hydroxylation and meta-cleavage pathway.</title>
        <authorList>
            <person name="Ogata Y."/>
            <person name="Goda S."/>
            <person name="Toyama T."/>
            <person name="Sei K."/>
            <person name="Ike M."/>
        </authorList>
    </citation>
    <scope>NUCLEOTIDE SEQUENCE [LARGE SCALE GENOMIC DNA]</scope>
    <source>
        <strain evidence="5 6">OMI</strain>
    </source>
</reference>
<name>A0A292ZH91_SPHSA</name>
<dbReference type="AlphaFoldDB" id="A0A292ZH91"/>
<dbReference type="Pfam" id="PF04324">
    <property type="entry name" value="Fer2_BFD"/>
    <property type="match status" value="1"/>
</dbReference>
<dbReference type="InterPro" id="IPR036188">
    <property type="entry name" value="FAD/NAD-bd_sf"/>
</dbReference>
<dbReference type="PRINTS" id="PR00368">
    <property type="entry name" value="FADPNR"/>
</dbReference>
<sequence length="480" mass="50526">MNTPDLLIVGAGPAGMAAAITARGNGLETLIIDDQPTPGGQIWRAVEAGARNDRILGPSYAEGRAIADAFRSSGADYRQGTQLWQVERGLRALVSRDGKSYAIEPRAIILATGAQERAAPFPGWTLPGVLTVGAAQILLKSAGQIPDGAVWIAGCGPLPLLYAIQLLEAGGEIAGFLDTTPHGQWRSALRYLPGALLGVRDLAKGLGWLRKLRRSGTPVIHAVTDIAALGTDSVEALRYRTADGPVTTVGATTLLVHEGVVPSIHPALSLGCQLEWEDPQSCMRPVVDEWGETSVKGIFIAGDGAGIGGAKAAFLRGQIAGLRVAATLGKVSETDVADAAVPVRRKLRRELASRPFLDAMYRPRREIFSPADDTIICRCEEITAGDVRRAGKVGQPGPNQVKAATRAGMGPCQGRQCGYTVMHLLSEVQNRTPSDVGFLNIRPPLRPLTIGELASLQPARTSASANSVISPADEGEECDG</sequence>
<organism evidence="5 6">
    <name type="scientific">Sphingobium fuliginis (strain ATCC 27551)</name>
    <dbReference type="NCBI Taxonomy" id="336203"/>
    <lineage>
        <taxon>Bacteria</taxon>
        <taxon>Pseudomonadati</taxon>
        <taxon>Pseudomonadota</taxon>
        <taxon>Alphaproteobacteria</taxon>
        <taxon>Sphingomonadales</taxon>
        <taxon>Sphingomonadaceae</taxon>
        <taxon>Sphingobium</taxon>
    </lineage>
</organism>
<comment type="caution">
    <text evidence="5">The sequence shown here is derived from an EMBL/GenBank/DDBJ whole genome shotgun (WGS) entry which is preliminary data.</text>
</comment>
<dbReference type="Gene3D" id="1.10.10.1100">
    <property type="entry name" value="BFD-like [2Fe-2S]-binding domain"/>
    <property type="match status" value="1"/>
</dbReference>
<evidence type="ECO:0000256" key="2">
    <source>
        <dbReference type="SAM" id="MobiDB-lite"/>
    </source>
</evidence>
<evidence type="ECO:0000259" key="4">
    <source>
        <dbReference type="Pfam" id="PF07992"/>
    </source>
</evidence>
<keyword evidence="1" id="KW-0560">Oxidoreductase</keyword>
<dbReference type="PIRSF" id="PIRSF037495">
    <property type="entry name" value="Opine_OX_OoxA/HcnB"/>
    <property type="match status" value="1"/>
</dbReference>
<dbReference type="SUPFAM" id="SSF51905">
    <property type="entry name" value="FAD/NAD(P)-binding domain"/>
    <property type="match status" value="1"/>
</dbReference>
<dbReference type="PANTHER" id="PTHR42949:SF3">
    <property type="entry name" value="ANAEROBIC GLYCEROL-3-PHOSPHATE DEHYDROGENASE SUBUNIT B"/>
    <property type="match status" value="1"/>
</dbReference>
<dbReference type="PRINTS" id="PR00469">
    <property type="entry name" value="PNDRDTASEII"/>
</dbReference>
<dbReference type="Pfam" id="PF07992">
    <property type="entry name" value="Pyr_redox_2"/>
    <property type="match status" value="1"/>
</dbReference>
<feature type="domain" description="BFD-like [2Fe-2S]-binding" evidence="3">
    <location>
        <begin position="375"/>
        <end position="427"/>
    </location>
</feature>
<feature type="domain" description="FAD/NAD(P)-binding" evidence="4">
    <location>
        <begin position="5"/>
        <end position="313"/>
    </location>
</feature>
<dbReference type="EMBL" id="BEWI01000032">
    <property type="protein sequence ID" value="GAY22807.1"/>
    <property type="molecule type" value="Genomic_DNA"/>
</dbReference>
<dbReference type="PANTHER" id="PTHR42949">
    <property type="entry name" value="ANAEROBIC GLYCEROL-3-PHOSPHATE DEHYDROGENASE SUBUNIT B"/>
    <property type="match status" value="1"/>
</dbReference>
<gene>
    <name evidence="5" type="ORF">SFOMI_3369</name>
</gene>
<evidence type="ECO:0000313" key="5">
    <source>
        <dbReference type="EMBL" id="GAY22807.1"/>
    </source>
</evidence>